<dbReference type="Proteomes" id="UP000005297">
    <property type="component" value="Unassembled WGS sequence"/>
</dbReference>
<organism evidence="1 2">
    <name type="scientific">Mariprofundus ferrooxydans PV-1</name>
    <dbReference type="NCBI Taxonomy" id="314345"/>
    <lineage>
        <taxon>Bacteria</taxon>
        <taxon>Pseudomonadati</taxon>
        <taxon>Pseudomonadota</taxon>
        <taxon>Candidatius Mariprofundia</taxon>
        <taxon>Mariprofundales</taxon>
        <taxon>Mariprofundaceae</taxon>
        <taxon>Mariprofundus</taxon>
    </lineage>
</organism>
<dbReference type="AlphaFoldDB" id="Q0EVW2"/>
<comment type="caution">
    <text evidence="1">The sequence shown here is derived from an EMBL/GenBank/DDBJ whole genome shotgun (WGS) entry which is preliminary data.</text>
</comment>
<evidence type="ECO:0000313" key="2">
    <source>
        <dbReference type="Proteomes" id="UP000005297"/>
    </source>
</evidence>
<name>Q0EVW2_9PROT</name>
<gene>
    <name evidence="1" type="ORF">SPV1_12210</name>
</gene>
<proteinExistence type="predicted"/>
<evidence type="ECO:0000313" key="1">
    <source>
        <dbReference type="EMBL" id="EAU53394.1"/>
    </source>
</evidence>
<protein>
    <submittedName>
        <fullName evidence="1">Uncharacterized protein</fullName>
    </submittedName>
</protein>
<feature type="non-terminal residue" evidence="1">
    <location>
        <position position="45"/>
    </location>
</feature>
<reference evidence="1 2" key="1">
    <citation type="submission" date="2006-09" db="EMBL/GenBank/DDBJ databases">
        <authorList>
            <person name="Emerson D."/>
            <person name="Ferriera S."/>
            <person name="Johnson J."/>
            <person name="Kravitz S."/>
            <person name="Halpern A."/>
            <person name="Remington K."/>
            <person name="Beeson K."/>
            <person name="Tran B."/>
            <person name="Rogers Y.-H."/>
            <person name="Friedman R."/>
            <person name="Venter J.C."/>
        </authorList>
    </citation>
    <scope>NUCLEOTIDE SEQUENCE [LARGE SCALE GENOMIC DNA]</scope>
    <source>
        <strain evidence="1 2">PV-1</strain>
    </source>
</reference>
<dbReference type="EMBL" id="AATS01000025">
    <property type="protein sequence ID" value="EAU53394.1"/>
    <property type="molecule type" value="Genomic_DNA"/>
</dbReference>
<dbReference type="HOGENOM" id="CLU_3209461_0_0_0"/>
<keyword evidence="2" id="KW-1185">Reference proteome</keyword>
<sequence>MQIDLSTIVGAENLPALMFMTATRCAAEPAQWHKENGVYLPITYA</sequence>
<accession>Q0EVW2</accession>
<dbReference type="InParanoid" id="Q0EVW2"/>